<reference evidence="1" key="1">
    <citation type="submission" date="2022-01" db="EMBL/GenBank/DDBJ databases">
        <title>Novel species in genus Dyadobacter.</title>
        <authorList>
            <person name="Ma C."/>
        </authorList>
    </citation>
    <scope>NUCLEOTIDE SEQUENCE</scope>
    <source>
        <strain evidence="1">CY357</strain>
    </source>
</reference>
<dbReference type="AlphaFoldDB" id="A0A9X1QJJ8"/>
<dbReference type="Proteomes" id="UP001139411">
    <property type="component" value="Unassembled WGS sequence"/>
</dbReference>
<name>A0A9X1QJJ8_9BACT</name>
<gene>
    <name evidence="1" type="ORF">L0661_25140</name>
</gene>
<proteinExistence type="predicted"/>
<organism evidence="1 2">
    <name type="scientific">Dyadobacter chenhuakuii</name>
    <dbReference type="NCBI Taxonomy" id="2909339"/>
    <lineage>
        <taxon>Bacteria</taxon>
        <taxon>Pseudomonadati</taxon>
        <taxon>Bacteroidota</taxon>
        <taxon>Cytophagia</taxon>
        <taxon>Cytophagales</taxon>
        <taxon>Spirosomataceae</taxon>
        <taxon>Dyadobacter</taxon>
    </lineage>
</organism>
<dbReference type="EMBL" id="JAKFFV010000024">
    <property type="protein sequence ID" value="MCF2501627.1"/>
    <property type="molecule type" value="Genomic_DNA"/>
</dbReference>
<dbReference type="PROSITE" id="PS51257">
    <property type="entry name" value="PROKAR_LIPOPROTEIN"/>
    <property type="match status" value="1"/>
</dbReference>
<protein>
    <recommendedName>
        <fullName evidence="3">YD repeat-containing protein</fullName>
    </recommendedName>
</protein>
<evidence type="ECO:0000313" key="1">
    <source>
        <dbReference type="EMBL" id="MCF2501627.1"/>
    </source>
</evidence>
<evidence type="ECO:0000313" key="2">
    <source>
        <dbReference type="Proteomes" id="UP001139411"/>
    </source>
</evidence>
<comment type="caution">
    <text evidence="1">The sequence shown here is derived from an EMBL/GenBank/DDBJ whole genome shotgun (WGS) entry which is preliminary data.</text>
</comment>
<evidence type="ECO:0008006" key="3">
    <source>
        <dbReference type="Google" id="ProtNLM"/>
    </source>
</evidence>
<sequence>MRLYRATFTFLAFLALTFSCSTKDHEVQPSSNCRFIGKSYTAKHNSYGDTTTYMYESHLKHNIDGQLISISVENNVQNSNPDFPRKSSDDETFAFKYDADGFLTEIKRHKLTLQQGVFSYNDYPFYKKGSIEVNDVTTFIYTDKLVQSSYNKVSTLVQGDNYAPKTYVTELTKNYKYDPQGLVQSIEQKTESGPGVTMQFKNGVKIFTDTKNTKYDAKGRIIKDSYGDSEFVAEYDANDNLTFAESHYQSKLVYSERRLFDNKKNPELLIPRRYKGIPDDVNVFLASSEKNNIVKKTLTYPNRDPYIENTEWQYYPNGLPETSTFKVYQPGNEISQITKFNYENCD</sequence>
<dbReference type="RefSeq" id="WP_235179736.1">
    <property type="nucleotide sequence ID" value="NZ_JAKFFV010000024.1"/>
</dbReference>
<accession>A0A9X1QJJ8</accession>